<evidence type="ECO:0000313" key="2">
    <source>
        <dbReference type="Proteomes" id="UP000001514"/>
    </source>
</evidence>
<dbReference type="Proteomes" id="UP000001514">
    <property type="component" value="Unassembled WGS sequence"/>
</dbReference>
<proteinExistence type="predicted"/>
<dbReference type="AlphaFoldDB" id="D8QRJ6"/>
<dbReference type="Gramene" id="EFJ37264">
    <property type="protein sequence ID" value="EFJ37264"/>
    <property type="gene ID" value="SELMODRAFT_403480"/>
</dbReference>
<dbReference type="InParanoid" id="D8QRJ6"/>
<evidence type="ECO:0000313" key="1">
    <source>
        <dbReference type="EMBL" id="EFJ37264.1"/>
    </source>
</evidence>
<sequence length="444" mass="50359">MEFKLKSGKSLGHHPMTEKTQPCLGWEERRSLRSGMKCKALILMLDFMGALRLVDQGDDVLHEERVRPVLRDKCPTLEDLKQLKFTKRIEKLVRSSAVASRCFRERSSLKGLIGSLRPVYIEEVRYYFYPPINDHTLFAFVSILYLASLPPEDQKIPSAGFSGRREGCSALHGKAQNSTGFGVPNILDLVCRLLEGDYLFYLPVKNLGWNLRAAVTPTTNMVEEYSTLKGDRNALCGGSPVFPAEEFPVRLPLCGIRSNRLLSSLVLHRPPNSALPHYYTIVNASAHARLWLGRYDLRVYYDHSLTYGEMCTPGAALAEEELWKHCTYIQALSDGFMVERRQSLVEVKLRHSTLGLASYVRTVIRMDSETLSFKSWSTMAFKPSRKLNPTALREMKQLSSYNHECQSSSWFVASSRTSRPAFSKALDSHSLCILHWNGVQLTQI</sequence>
<dbReference type="HOGENOM" id="CLU_617370_0_0_1"/>
<reference evidence="1 2" key="1">
    <citation type="journal article" date="2011" name="Science">
        <title>The Selaginella genome identifies genetic changes associated with the evolution of vascular plants.</title>
        <authorList>
            <person name="Banks J.A."/>
            <person name="Nishiyama T."/>
            <person name="Hasebe M."/>
            <person name="Bowman J.L."/>
            <person name="Gribskov M."/>
            <person name="dePamphilis C."/>
            <person name="Albert V.A."/>
            <person name="Aono N."/>
            <person name="Aoyama T."/>
            <person name="Ambrose B.A."/>
            <person name="Ashton N.W."/>
            <person name="Axtell M.J."/>
            <person name="Barker E."/>
            <person name="Barker M.S."/>
            <person name="Bennetzen J.L."/>
            <person name="Bonawitz N.D."/>
            <person name="Chapple C."/>
            <person name="Cheng C."/>
            <person name="Correa L.G."/>
            <person name="Dacre M."/>
            <person name="DeBarry J."/>
            <person name="Dreyer I."/>
            <person name="Elias M."/>
            <person name="Engstrom E.M."/>
            <person name="Estelle M."/>
            <person name="Feng L."/>
            <person name="Finet C."/>
            <person name="Floyd S.K."/>
            <person name="Frommer W.B."/>
            <person name="Fujita T."/>
            <person name="Gramzow L."/>
            <person name="Gutensohn M."/>
            <person name="Harholt J."/>
            <person name="Hattori M."/>
            <person name="Heyl A."/>
            <person name="Hirai T."/>
            <person name="Hiwatashi Y."/>
            <person name="Ishikawa M."/>
            <person name="Iwata M."/>
            <person name="Karol K.G."/>
            <person name="Koehler B."/>
            <person name="Kolukisaoglu U."/>
            <person name="Kubo M."/>
            <person name="Kurata T."/>
            <person name="Lalonde S."/>
            <person name="Li K."/>
            <person name="Li Y."/>
            <person name="Litt A."/>
            <person name="Lyons E."/>
            <person name="Manning G."/>
            <person name="Maruyama T."/>
            <person name="Michael T.P."/>
            <person name="Mikami K."/>
            <person name="Miyazaki S."/>
            <person name="Morinaga S."/>
            <person name="Murata T."/>
            <person name="Mueller-Roeber B."/>
            <person name="Nelson D.R."/>
            <person name="Obara M."/>
            <person name="Oguri Y."/>
            <person name="Olmstead R.G."/>
            <person name="Onodera N."/>
            <person name="Petersen B.L."/>
            <person name="Pils B."/>
            <person name="Prigge M."/>
            <person name="Rensing S.A."/>
            <person name="Riano-Pachon D.M."/>
            <person name="Roberts A.W."/>
            <person name="Sato Y."/>
            <person name="Scheller H.V."/>
            <person name="Schulz B."/>
            <person name="Schulz C."/>
            <person name="Shakirov E.V."/>
            <person name="Shibagaki N."/>
            <person name="Shinohara N."/>
            <person name="Shippen D.E."/>
            <person name="Soerensen I."/>
            <person name="Sotooka R."/>
            <person name="Sugimoto N."/>
            <person name="Sugita M."/>
            <person name="Sumikawa N."/>
            <person name="Tanurdzic M."/>
            <person name="Theissen G."/>
            <person name="Ulvskov P."/>
            <person name="Wakazuki S."/>
            <person name="Weng J.K."/>
            <person name="Willats W.W."/>
            <person name="Wipf D."/>
            <person name="Wolf P.G."/>
            <person name="Yang L."/>
            <person name="Zimmer A.D."/>
            <person name="Zhu Q."/>
            <person name="Mitros T."/>
            <person name="Hellsten U."/>
            <person name="Loque D."/>
            <person name="Otillar R."/>
            <person name="Salamov A."/>
            <person name="Schmutz J."/>
            <person name="Shapiro H."/>
            <person name="Lindquist E."/>
            <person name="Lucas S."/>
            <person name="Rokhsar D."/>
            <person name="Grigoriev I.V."/>
        </authorList>
    </citation>
    <scope>NUCLEOTIDE SEQUENCE [LARGE SCALE GENOMIC DNA]</scope>
</reference>
<keyword evidence="2" id="KW-1185">Reference proteome</keyword>
<dbReference type="EMBL" id="GL377566">
    <property type="protein sequence ID" value="EFJ37264.1"/>
    <property type="molecule type" value="Genomic_DNA"/>
</dbReference>
<name>D8QRJ6_SELML</name>
<protein>
    <submittedName>
        <fullName evidence="1">Uncharacterized protein</fullName>
    </submittedName>
</protein>
<gene>
    <name evidence="1" type="ORF">SELMODRAFT_403480</name>
</gene>
<organism evidence="2">
    <name type="scientific">Selaginella moellendorffii</name>
    <name type="common">Spikemoss</name>
    <dbReference type="NCBI Taxonomy" id="88036"/>
    <lineage>
        <taxon>Eukaryota</taxon>
        <taxon>Viridiplantae</taxon>
        <taxon>Streptophyta</taxon>
        <taxon>Embryophyta</taxon>
        <taxon>Tracheophyta</taxon>
        <taxon>Lycopodiopsida</taxon>
        <taxon>Selaginellales</taxon>
        <taxon>Selaginellaceae</taxon>
        <taxon>Selaginella</taxon>
    </lineage>
</organism>
<dbReference type="KEGG" id="smo:SELMODRAFT_403480"/>
<accession>D8QRJ6</accession>